<dbReference type="AlphaFoldDB" id="A0A6A6CUJ9"/>
<dbReference type="GO" id="GO:0043386">
    <property type="term" value="P:mycotoxin biosynthetic process"/>
    <property type="evidence" value="ECO:0007669"/>
    <property type="project" value="InterPro"/>
</dbReference>
<reference evidence="4" key="1">
    <citation type="journal article" date="2020" name="Stud. Mycol.">
        <title>101 Dothideomycetes genomes: a test case for predicting lifestyles and emergence of pathogens.</title>
        <authorList>
            <person name="Haridas S."/>
            <person name="Albert R."/>
            <person name="Binder M."/>
            <person name="Bloem J."/>
            <person name="Labutti K."/>
            <person name="Salamov A."/>
            <person name="Andreopoulos B."/>
            <person name="Baker S."/>
            <person name="Barry K."/>
            <person name="Bills G."/>
            <person name="Bluhm B."/>
            <person name="Cannon C."/>
            <person name="Castanera R."/>
            <person name="Culley D."/>
            <person name="Daum C."/>
            <person name="Ezra D."/>
            <person name="Gonzalez J."/>
            <person name="Henrissat B."/>
            <person name="Kuo A."/>
            <person name="Liang C."/>
            <person name="Lipzen A."/>
            <person name="Lutzoni F."/>
            <person name="Magnuson J."/>
            <person name="Mondo S."/>
            <person name="Nolan M."/>
            <person name="Ohm R."/>
            <person name="Pangilinan J."/>
            <person name="Park H.-J."/>
            <person name="Ramirez L."/>
            <person name="Alfaro M."/>
            <person name="Sun H."/>
            <person name="Tritt A."/>
            <person name="Yoshinaga Y."/>
            <person name="Zwiers L.-H."/>
            <person name="Turgeon B."/>
            <person name="Goodwin S."/>
            <person name="Spatafora J."/>
            <person name="Crous P."/>
            <person name="Grigoriev I."/>
        </authorList>
    </citation>
    <scope>NUCLEOTIDE SEQUENCE</scope>
    <source>
        <strain evidence="4">ATCC 36951</strain>
    </source>
</reference>
<evidence type="ECO:0000256" key="1">
    <source>
        <dbReference type="ARBA" id="ARBA00004685"/>
    </source>
</evidence>
<dbReference type="InterPro" id="IPR021765">
    <property type="entry name" value="UstYa-like"/>
</dbReference>
<dbReference type="OrthoDB" id="3687641at2759"/>
<dbReference type="PANTHER" id="PTHR33365">
    <property type="entry name" value="YALI0B05434P"/>
    <property type="match status" value="1"/>
</dbReference>
<dbReference type="Proteomes" id="UP000799537">
    <property type="component" value="Unassembled WGS sequence"/>
</dbReference>
<protein>
    <submittedName>
        <fullName evidence="4">Uncharacterized protein</fullName>
    </submittedName>
</protein>
<feature type="transmembrane region" description="Helical" evidence="3">
    <location>
        <begin position="32"/>
        <end position="51"/>
    </location>
</feature>
<evidence type="ECO:0000313" key="5">
    <source>
        <dbReference type="Proteomes" id="UP000799537"/>
    </source>
</evidence>
<organism evidence="4 5">
    <name type="scientific">Zasmidium cellare ATCC 36951</name>
    <dbReference type="NCBI Taxonomy" id="1080233"/>
    <lineage>
        <taxon>Eukaryota</taxon>
        <taxon>Fungi</taxon>
        <taxon>Dikarya</taxon>
        <taxon>Ascomycota</taxon>
        <taxon>Pezizomycotina</taxon>
        <taxon>Dothideomycetes</taxon>
        <taxon>Dothideomycetidae</taxon>
        <taxon>Mycosphaerellales</taxon>
        <taxon>Mycosphaerellaceae</taxon>
        <taxon>Zasmidium</taxon>
    </lineage>
</organism>
<keyword evidence="5" id="KW-1185">Reference proteome</keyword>
<evidence type="ECO:0000256" key="2">
    <source>
        <dbReference type="ARBA" id="ARBA00035112"/>
    </source>
</evidence>
<accession>A0A6A6CUJ9</accession>
<evidence type="ECO:0000313" key="4">
    <source>
        <dbReference type="EMBL" id="KAF2169479.1"/>
    </source>
</evidence>
<dbReference type="PANTHER" id="PTHR33365:SF4">
    <property type="entry name" value="CYCLOCHLOROTINE BIOSYNTHESIS PROTEIN O"/>
    <property type="match status" value="1"/>
</dbReference>
<keyword evidence="3" id="KW-0812">Transmembrane</keyword>
<comment type="pathway">
    <text evidence="1">Mycotoxin biosynthesis.</text>
</comment>
<comment type="similarity">
    <text evidence="2">Belongs to the ustYa family.</text>
</comment>
<dbReference type="Pfam" id="PF11807">
    <property type="entry name" value="UstYa"/>
    <property type="match status" value="1"/>
</dbReference>
<gene>
    <name evidence="4" type="ORF">M409DRAFT_20693</name>
</gene>
<dbReference type="EMBL" id="ML993588">
    <property type="protein sequence ID" value="KAF2169479.1"/>
    <property type="molecule type" value="Genomic_DNA"/>
</dbReference>
<dbReference type="GeneID" id="54558775"/>
<dbReference type="RefSeq" id="XP_033670368.1">
    <property type="nucleotide sequence ID" value="XM_033805503.1"/>
</dbReference>
<keyword evidence="3" id="KW-0472">Membrane</keyword>
<proteinExistence type="inferred from homology"/>
<keyword evidence="3" id="KW-1133">Transmembrane helix</keyword>
<evidence type="ECO:0000256" key="3">
    <source>
        <dbReference type="SAM" id="Phobius"/>
    </source>
</evidence>
<name>A0A6A6CUJ9_ZASCE</name>
<sequence length="206" mass="23746">MAASYKPLNTADENSDCCSQNGDWHGQPLRRLWLFSSANLVLLVVQLVLLATHLVRNWGNAGSTAAIQATYGFDANYMSIEFEYDWVWEEDAIETAGTIALQRDDKGDVTEFGTISMFHALHCVTSLRRELQKAWEGKHVALNQNEDAHWPHCMHYLHQMIICNADDLIERQHMWNHTIPFVSGAEDVRQCRDAQRLYDMYEEMKL</sequence>